<evidence type="ECO:0000256" key="1">
    <source>
        <dbReference type="SAM" id="MobiDB-lite"/>
    </source>
</evidence>
<organism evidence="2 3">
    <name type="scientific">Liparis tanakae</name>
    <name type="common">Tanaka's snailfish</name>
    <dbReference type="NCBI Taxonomy" id="230148"/>
    <lineage>
        <taxon>Eukaryota</taxon>
        <taxon>Metazoa</taxon>
        <taxon>Chordata</taxon>
        <taxon>Craniata</taxon>
        <taxon>Vertebrata</taxon>
        <taxon>Euteleostomi</taxon>
        <taxon>Actinopterygii</taxon>
        <taxon>Neopterygii</taxon>
        <taxon>Teleostei</taxon>
        <taxon>Neoteleostei</taxon>
        <taxon>Acanthomorphata</taxon>
        <taxon>Eupercaria</taxon>
        <taxon>Perciformes</taxon>
        <taxon>Cottioidei</taxon>
        <taxon>Cottales</taxon>
        <taxon>Liparidae</taxon>
        <taxon>Liparis</taxon>
    </lineage>
</organism>
<sequence length="141" mass="16286">MSHDSSFNLCREKDKLLLRDIVLLDHHRFLQGRGRRKPWRQTDMDQSQQAGSNGHMPLVWKGKEREKENWSTEGTRKDRELLEWLIFLQRWLSHPASAWCLSMSREEFSSASASAAAELLGPAPDGMAELPPSVLARSRFR</sequence>
<keyword evidence="3" id="KW-1185">Reference proteome</keyword>
<name>A0A4Z2IT95_9TELE</name>
<evidence type="ECO:0000313" key="2">
    <source>
        <dbReference type="EMBL" id="TNN81210.1"/>
    </source>
</evidence>
<dbReference type="Proteomes" id="UP000314294">
    <property type="component" value="Unassembled WGS sequence"/>
</dbReference>
<protein>
    <submittedName>
        <fullName evidence="2">Uncharacterized protein</fullName>
    </submittedName>
</protein>
<feature type="region of interest" description="Disordered" evidence="1">
    <location>
        <begin position="35"/>
        <end position="73"/>
    </location>
</feature>
<accession>A0A4Z2IT95</accession>
<dbReference type="EMBL" id="SRLO01000048">
    <property type="protein sequence ID" value="TNN81210.1"/>
    <property type="molecule type" value="Genomic_DNA"/>
</dbReference>
<dbReference type="AlphaFoldDB" id="A0A4Z2IT95"/>
<comment type="caution">
    <text evidence="2">The sequence shown here is derived from an EMBL/GenBank/DDBJ whole genome shotgun (WGS) entry which is preliminary data.</text>
</comment>
<feature type="compositionally biased region" description="Basic and acidic residues" evidence="1">
    <location>
        <begin position="61"/>
        <end position="73"/>
    </location>
</feature>
<proteinExistence type="predicted"/>
<evidence type="ECO:0000313" key="3">
    <source>
        <dbReference type="Proteomes" id="UP000314294"/>
    </source>
</evidence>
<reference evidence="2 3" key="1">
    <citation type="submission" date="2019-03" db="EMBL/GenBank/DDBJ databases">
        <title>First draft genome of Liparis tanakae, snailfish: a comprehensive survey of snailfish specific genes.</title>
        <authorList>
            <person name="Kim W."/>
            <person name="Song I."/>
            <person name="Jeong J.-H."/>
            <person name="Kim D."/>
            <person name="Kim S."/>
            <person name="Ryu S."/>
            <person name="Song J.Y."/>
            <person name="Lee S.K."/>
        </authorList>
    </citation>
    <scope>NUCLEOTIDE SEQUENCE [LARGE SCALE GENOMIC DNA]</scope>
    <source>
        <tissue evidence="2">Muscle</tissue>
    </source>
</reference>
<gene>
    <name evidence="2" type="ORF">EYF80_008544</name>
</gene>